<sequence length="194" mass="22829">MNKYGRQSGPRYSASTNSAKAPATQQCQKCLEFGHYTYECKAERVYKARPTRTQQLKKPLKRVEVEVPEEFLPKREGLAAKILKDKEAERKKNKDKKKKRSRRRYSTACTHMQAELRYFIAVVVQQWKQQEQQEQQRIFTQLLFRILALSLRLSFSFAFALLLEVVVRIPFSLLLEISVALSLVQKQEQKCEQR</sequence>
<proteinExistence type="predicted"/>
<evidence type="ECO:0000313" key="3">
    <source>
        <dbReference type="EMBL" id="KAF9539100.1"/>
    </source>
</evidence>
<keyword evidence="4" id="KW-1185">Reference proteome</keyword>
<reference evidence="3" key="1">
    <citation type="journal article" date="2020" name="Fungal Divers.">
        <title>Resolving the Mortierellaceae phylogeny through synthesis of multi-gene phylogenetics and phylogenomics.</title>
        <authorList>
            <person name="Vandepol N."/>
            <person name="Liber J."/>
            <person name="Desiro A."/>
            <person name="Na H."/>
            <person name="Kennedy M."/>
            <person name="Barry K."/>
            <person name="Grigoriev I.V."/>
            <person name="Miller A.N."/>
            <person name="O'Donnell K."/>
            <person name="Stajich J.E."/>
            <person name="Bonito G."/>
        </authorList>
    </citation>
    <scope>NUCLEOTIDE SEQUENCE</scope>
    <source>
        <strain evidence="3">NRRL 2591</strain>
    </source>
</reference>
<evidence type="ECO:0000313" key="4">
    <source>
        <dbReference type="Proteomes" id="UP000723463"/>
    </source>
</evidence>
<feature type="compositionally biased region" description="Basic residues" evidence="1">
    <location>
        <begin position="93"/>
        <end position="104"/>
    </location>
</feature>
<feature type="region of interest" description="Disordered" evidence="1">
    <location>
        <begin position="1"/>
        <end position="23"/>
    </location>
</feature>
<dbReference type="GO" id="GO:0003676">
    <property type="term" value="F:nucleic acid binding"/>
    <property type="evidence" value="ECO:0007669"/>
    <property type="project" value="InterPro"/>
</dbReference>
<dbReference type="AlphaFoldDB" id="A0A9P6F073"/>
<dbReference type="PANTHER" id="PTHR13491">
    <property type="entry name" value="ZCCHC10 PROTEIN"/>
    <property type="match status" value="1"/>
</dbReference>
<organism evidence="3 4">
    <name type="scientific">Mortierella hygrophila</name>
    <dbReference type="NCBI Taxonomy" id="979708"/>
    <lineage>
        <taxon>Eukaryota</taxon>
        <taxon>Fungi</taxon>
        <taxon>Fungi incertae sedis</taxon>
        <taxon>Mucoromycota</taxon>
        <taxon>Mortierellomycotina</taxon>
        <taxon>Mortierellomycetes</taxon>
        <taxon>Mortierellales</taxon>
        <taxon>Mortierellaceae</taxon>
        <taxon>Mortierella</taxon>
    </lineage>
</organism>
<comment type="caution">
    <text evidence="3">The sequence shown here is derived from an EMBL/GenBank/DDBJ whole genome shotgun (WGS) entry which is preliminary data.</text>
</comment>
<keyword evidence="2" id="KW-0472">Membrane</keyword>
<accession>A0A9P6F073</accession>
<evidence type="ECO:0000256" key="1">
    <source>
        <dbReference type="SAM" id="MobiDB-lite"/>
    </source>
</evidence>
<feature type="compositionally biased region" description="Basic and acidic residues" evidence="1">
    <location>
        <begin position="83"/>
        <end position="92"/>
    </location>
</feature>
<dbReference type="InterPro" id="IPR036875">
    <property type="entry name" value="Znf_CCHC_sf"/>
</dbReference>
<feature type="compositionally biased region" description="Polar residues" evidence="1">
    <location>
        <begin position="13"/>
        <end position="23"/>
    </location>
</feature>
<dbReference type="GO" id="GO:0008270">
    <property type="term" value="F:zinc ion binding"/>
    <property type="evidence" value="ECO:0007669"/>
    <property type="project" value="InterPro"/>
</dbReference>
<keyword evidence="2" id="KW-1133">Transmembrane helix</keyword>
<dbReference type="Pfam" id="PF13917">
    <property type="entry name" value="zf-CCHC_3"/>
    <property type="match status" value="1"/>
</dbReference>
<dbReference type="Proteomes" id="UP000723463">
    <property type="component" value="Unassembled WGS sequence"/>
</dbReference>
<feature type="region of interest" description="Disordered" evidence="1">
    <location>
        <begin position="83"/>
        <end position="104"/>
    </location>
</feature>
<gene>
    <name evidence="3" type="ORF">EC957_005806</name>
</gene>
<dbReference type="SUPFAM" id="SSF57756">
    <property type="entry name" value="Retrovirus zinc finger-like domains"/>
    <property type="match status" value="1"/>
</dbReference>
<dbReference type="EMBL" id="JAAAXW010000265">
    <property type="protein sequence ID" value="KAF9539100.1"/>
    <property type="molecule type" value="Genomic_DNA"/>
</dbReference>
<protein>
    <submittedName>
        <fullName evidence="3">Uncharacterized protein</fullName>
    </submittedName>
</protein>
<keyword evidence="2" id="KW-0812">Transmembrane</keyword>
<feature type="transmembrane region" description="Helical" evidence="2">
    <location>
        <begin position="167"/>
        <end position="184"/>
    </location>
</feature>
<name>A0A9P6F073_9FUNG</name>
<dbReference type="InterPro" id="IPR039715">
    <property type="entry name" value="ZCCHC10"/>
</dbReference>
<feature type="transmembrane region" description="Helical" evidence="2">
    <location>
        <begin position="142"/>
        <end position="161"/>
    </location>
</feature>
<evidence type="ECO:0000256" key="2">
    <source>
        <dbReference type="SAM" id="Phobius"/>
    </source>
</evidence>
<dbReference type="PANTHER" id="PTHR13491:SF0">
    <property type="entry name" value="ZINC FINGER CCHC DOMAIN-CONTAINING PROTEIN 10"/>
    <property type="match status" value="1"/>
</dbReference>